<reference evidence="3" key="1">
    <citation type="journal article" date="2023" name="Mol. Phylogenet. Evol.">
        <title>Genome-scale phylogeny and comparative genomics of the fungal order Sordariales.</title>
        <authorList>
            <person name="Hensen N."/>
            <person name="Bonometti L."/>
            <person name="Westerberg I."/>
            <person name="Brannstrom I.O."/>
            <person name="Guillou S."/>
            <person name="Cros-Aarteil S."/>
            <person name="Calhoun S."/>
            <person name="Haridas S."/>
            <person name="Kuo A."/>
            <person name="Mondo S."/>
            <person name="Pangilinan J."/>
            <person name="Riley R."/>
            <person name="LaButti K."/>
            <person name="Andreopoulos B."/>
            <person name="Lipzen A."/>
            <person name="Chen C."/>
            <person name="Yan M."/>
            <person name="Daum C."/>
            <person name="Ng V."/>
            <person name="Clum A."/>
            <person name="Steindorff A."/>
            <person name="Ohm R.A."/>
            <person name="Martin F."/>
            <person name="Silar P."/>
            <person name="Natvig D.O."/>
            <person name="Lalanne C."/>
            <person name="Gautier V."/>
            <person name="Ament-Velasquez S.L."/>
            <person name="Kruys A."/>
            <person name="Hutchinson M.I."/>
            <person name="Powell A.J."/>
            <person name="Barry K."/>
            <person name="Miller A.N."/>
            <person name="Grigoriev I.V."/>
            <person name="Debuchy R."/>
            <person name="Gladieux P."/>
            <person name="Hiltunen Thoren M."/>
            <person name="Johannesson H."/>
        </authorList>
    </citation>
    <scope>NUCLEOTIDE SEQUENCE</scope>
    <source>
        <strain evidence="3">CBS 103.79</strain>
    </source>
</reference>
<sequence>MTSEQQIILLDLPSKTPCTSWSLNPWKTRLLLNYKGLDYRTEWVEYPDIKPRLENHLPPDTANYVPYTIPAVRLPSGTYIMESRSIAGAIDALHPSPPVHLDSPVLPRLEAIMRRLVPAMYPVFIPRVPEAILSDASVPYWVQTRGSWFGPLERLRQGEEKAWEAMGPILREVTGLLGEVGGGVFFMGGEVSYADFVWGGYLIFCQRLGGAVFERVLAGSGNAEAHRAFLDGLGPWAERRDH</sequence>
<proteinExistence type="predicted"/>
<dbReference type="Gene3D" id="1.20.1050.10">
    <property type="match status" value="1"/>
</dbReference>
<dbReference type="AlphaFoldDB" id="A0AAN6MFH1"/>
<dbReference type="InterPro" id="IPR054416">
    <property type="entry name" value="GST_UstS-like_C"/>
</dbReference>
<comment type="caution">
    <text evidence="3">The sequence shown here is derived from an EMBL/GenBank/DDBJ whole genome shotgun (WGS) entry which is preliminary data.</text>
</comment>
<feature type="domain" description="GST N-terminal" evidence="1">
    <location>
        <begin position="21"/>
        <end position="92"/>
    </location>
</feature>
<reference evidence="3" key="2">
    <citation type="submission" date="2023-05" db="EMBL/GenBank/DDBJ databases">
        <authorList>
            <consortium name="Lawrence Berkeley National Laboratory"/>
            <person name="Steindorff A."/>
            <person name="Hensen N."/>
            <person name="Bonometti L."/>
            <person name="Westerberg I."/>
            <person name="Brannstrom I.O."/>
            <person name="Guillou S."/>
            <person name="Cros-Aarteil S."/>
            <person name="Calhoun S."/>
            <person name="Haridas S."/>
            <person name="Kuo A."/>
            <person name="Mondo S."/>
            <person name="Pangilinan J."/>
            <person name="Riley R."/>
            <person name="Labutti K."/>
            <person name="Andreopoulos B."/>
            <person name="Lipzen A."/>
            <person name="Chen C."/>
            <person name="Yanf M."/>
            <person name="Daum C."/>
            <person name="Ng V."/>
            <person name="Clum A."/>
            <person name="Ohm R."/>
            <person name="Martin F."/>
            <person name="Silar P."/>
            <person name="Natvig D."/>
            <person name="Lalanne C."/>
            <person name="Gautier V."/>
            <person name="Ament-Velasquez S.L."/>
            <person name="Kruys A."/>
            <person name="Hutchinson M.I."/>
            <person name="Powell A.J."/>
            <person name="Barry K."/>
            <person name="Miller A.N."/>
            <person name="Grigoriev I.V."/>
            <person name="Debuchy R."/>
            <person name="Gladieux P."/>
            <person name="Thoren M.H."/>
            <person name="Johannesson H."/>
        </authorList>
    </citation>
    <scope>NUCLEOTIDE SEQUENCE</scope>
    <source>
        <strain evidence="3">CBS 103.79</strain>
    </source>
</reference>
<gene>
    <name evidence="3" type="ORF">C8A05DRAFT_17782</name>
</gene>
<evidence type="ECO:0008006" key="5">
    <source>
        <dbReference type="Google" id="ProtNLM"/>
    </source>
</evidence>
<dbReference type="Pfam" id="PF22041">
    <property type="entry name" value="GST_C_7"/>
    <property type="match status" value="1"/>
</dbReference>
<name>A0AAN6MFH1_9PEZI</name>
<dbReference type="InterPro" id="IPR004045">
    <property type="entry name" value="Glutathione_S-Trfase_N"/>
</dbReference>
<evidence type="ECO:0000313" key="3">
    <source>
        <dbReference type="EMBL" id="KAK3899851.1"/>
    </source>
</evidence>
<dbReference type="InterPro" id="IPR036249">
    <property type="entry name" value="Thioredoxin-like_sf"/>
</dbReference>
<dbReference type="InterPro" id="IPR036282">
    <property type="entry name" value="Glutathione-S-Trfase_C_sf"/>
</dbReference>
<dbReference type="SUPFAM" id="SSF47616">
    <property type="entry name" value="GST C-terminal domain-like"/>
    <property type="match status" value="1"/>
</dbReference>
<organism evidence="3 4">
    <name type="scientific">Staphylotrichum tortipilum</name>
    <dbReference type="NCBI Taxonomy" id="2831512"/>
    <lineage>
        <taxon>Eukaryota</taxon>
        <taxon>Fungi</taxon>
        <taxon>Dikarya</taxon>
        <taxon>Ascomycota</taxon>
        <taxon>Pezizomycotina</taxon>
        <taxon>Sordariomycetes</taxon>
        <taxon>Sordariomycetidae</taxon>
        <taxon>Sordariales</taxon>
        <taxon>Chaetomiaceae</taxon>
        <taxon>Staphylotrichum</taxon>
    </lineage>
</organism>
<evidence type="ECO:0000259" key="1">
    <source>
        <dbReference type="Pfam" id="PF13409"/>
    </source>
</evidence>
<dbReference type="Pfam" id="PF13409">
    <property type="entry name" value="GST_N_2"/>
    <property type="match status" value="1"/>
</dbReference>
<evidence type="ECO:0000259" key="2">
    <source>
        <dbReference type="Pfam" id="PF22041"/>
    </source>
</evidence>
<dbReference type="EMBL" id="MU855733">
    <property type="protein sequence ID" value="KAK3899851.1"/>
    <property type="molecule type" value="Genomic_DNA"/>
</dbReference>
<evidence type="ECO:0000313" key="4">
    <source>
        <dbReference type="Proteomes" id="UP001303889"/>
    </source>
</evidence>
<feature type="domain" description="Glutathione S-transferase UstS-like C-terminal" evidence="2">
    <location>
        <begin position="111"/>
        <end position="210"/>
    </location>
</feature>
<dbReference type="Proteomes" id="UP001303889">
    <property type="component" value="Unassembled WGS sequence"/>
</dbReference>
<keyword evidence="4" id="KW-1185">Reference proteome</keyword>
<accession>A0AAN6MFH1</accession>
<protein>
    <recommendedName>
        <fullName evidence="5">GST N-terminal domain-containing protein</fullName>
    </recommendedName>
</protein>
<dbReference type="SUPFAM" id="SSF52833">
    <property type="entry name" value="Thioredoxin-like"/>
    <property type="match status" value="1"/>
</dbReference>
<dbReference type="Gene3D" id="3.40.30.10">
    <property type="entry name" value="Glutaredoxin"/>
    <property type="match status" value="1"/>
</dbReference>